<proteinExistence type="predicted"/>
<dbReference type="EMBL" id="CANL01000035">
    <property type="protein sequence ID" value="CCM64485.1"/>
    <property type="molecule type" value="Genomic_DNA"/>
</dbReference>
<evidence type="ECO:0000313" key="2">
    <source>
        <dbReference type="EMBL" id="CCM64485.1"/>
    </source>
</evidence>
<dbReference type="Pfam" id="PF13577">
    <property type="entry name" value="SnoaL_4"/>
    <property type="match status" value="1"/>
</dbReference>
<dbReference type="eggNOG" id="COG5517">
    <property type="taxonomic scope" value="Bacteria"/>
</dbReference>
<dbReference type="InterPro" id="IPR032710">
    <property type="entry name" value="NTF2-like_dom_sf"/>
</dbReference>
<accession>R4Z1E0</accession>
<dbReference type="SUPFAM" id="SSF54427">
    <property type="entry name" value="NTF2-like"/>
    <property type="match status" value="1"/>
</dbReference>
<protein>
    <recommendedName>
        <fullName evidence="1">SnoaL-like domain-containing protein</fullName>
    </recommendedName>
</protein>
<dbReference type="OrthoDB" id="4941530at2"/>
<sequence>MGIQGELLMEQAALDEATRHELEELKYRYLRGIDTKDWDLVADTLCQDVVGEWSGGALHYEGRAAVIGFFTEAMGRESFLSAHRVTHPELERTGERTATGIWALTDQLVDLQWQFLLQGACFYHDEYRIDPDGRWRISRTGYQRTFEHVTPLADLPGWRLTASGWENDGRSSLV</sequence>
<comment type="caution">
    <text evidence="2">The sequence shown here is derived from an EMBL/GenBank/DDBJ whole genome shotgun (WGS) entry which is preliminary data.</text>
</comment>
<organism evidence="2 3">
    <name type="scientific">Candidatus Neomicrothrix parvicella RN1</name>
    <dbReference type="NCBI Taxonomy" id="1229780"/>
    <lineage>
        <taxon>Bacteria</taxon>
        <taxon>Bacillati</taxon>
        <taxon>Actinomycetota</taxon>
        <taxon>Acidimicrobiia</taxon>
        <taxon>Acidimicrobiales</taxon>
        <taxon>Microthrixaceae</taxon>
        <taxon>Candidatus Neomicrothrix</taxon>
    </lineage>
</organism>
<evidence type="ECO:0000259" key="1">
    <source>
        <dbReference type="Pfam" id="PF13577"/>
    </source>
</evidence>
<keyword evidence="3" id="KW-1185">Reference proteome</keyword>
<dbReference type="Proteomes" id="UP000018291">
    <property type="component" value="Unassembled WGS sequence"/>
</dbReference>
<dbReference type="InterPro" id="IPR037401">
    <property type="entry name" value="SnoaL-like"/>
</dbReference>
<dbReference type="STRING" id="1229780.BN381_400003"/>
<feature type="domain" description="SnoaL-like" evidence="1">
    <location>
        <begin position="18"/>
        <end position="139"/>
    </location>
</feature>
<dbReference type="Gene3D" id="3.10.450.50">
    <property type="match status" value="1"/>
</dbReference>
<reference evidence="2 3" key="1">
    <citation type="journal article" date="2013" name="ISME J.">
        <title>Metabolic model for the filamentous 'Candidatus Microthrix parvicella' based on genomic and metagenomic analyses.</title>
        <authorList>
            <person name="Jon McIlroy S."/>
            <person name="Kristiansen R."/>
            <person name="Albertsen M."/>
            <person name="Michael Karst S."/>
            <person name="Rossetti S."/>
            <person name="Lund Nielsen J."/>
            <person name="Tandoi V."/>
            <person name="James Seviour R."/>
            <person name="Nielsen P.H."/>
        </authorList>
    </citation>
    <scope>NUCLEOTIDE SEQUENCE [LARGE SCALE GENOMIC DNA]</scope>
    <source>
        <strain evidence="2 3">RN1</strain>
    </source>
</reference>
<gene>
    <name evidence="2" type="ORF">BN381_400003</name>
</gene>
<name>R4Z1E0_9ACTN</name>
<evidence type="ECO:0000313" key="3">
    <source>
        <dbReference type="Proteomes" id="UP000018291"/>
    </source>
</evidence>
<dbReference type="AlphaFoldDB" id="R4Z1E0"/>
<dbReference type="HOGENOM" id="CLU_106738_5_0_11"/>